<organism evidence="2 3">
    <name type="scientific">Zingiber officinale</name>
    <name type="common">Ginger</name>
    <name type="synonym">Amomum zingiber</name>
    <dbReference type="NCBI Taxonomy" id="94328"/>
    <lineage>
        <taxon>Eukaryota</taxon>
        <taxon>Viridiplantae</taxon>
        <taxon>Streptophyta</taxon>
        <taxon>Embryophyta</taxon>
        <taxon>Tracheophyta</taxon>
        <taxon>Spermatophyta</taxon>
        <taxon>Magnoliopsida</taxon>
        <taxon>Liliopsida</taxon>
        <taxon>Zingiberales</taxon>
        <taxon>Zingiberaceae</taxon>
        <taxon>Zingiber</taxon>
    </lineage>
</organism>
<dbReference type="EMBL" id="JACMSC010000009">
    <property type="protein sequence ID" value="KAG6508503.1"/>
    <property type="molecule type" value="Genomic_DNA"/>
</dbReference>
<feature type="region of interest" description="Disordered" evidence="1">
    <location>
        <begin position="1"/>
        <end position="30"/>
    </location>
</feature>
<reference evidence="2 3" key="1">
    <citation type="submission" date="2020-08" db="EMBL/GenBank/DDBJ databases">
        <title>Plant Genome Project.</title>
        <authorList>
            <person name="Zhang R.-G."/>
        </authorList>
    </citation>
    <scope>NUCLEOTIDE SEQUENCE [LARGE SCALE GENOMIC DNA]</scope>
    <source>
        <tissue evidence="2">Rhizome</tissue>
    </source>
</reference>
<dbReference type="OrthoDB" id="781489at2759"/>
<evidence type="ECO:0000256" key="1">
    <source>
        <dbReference type="SAM" id="MobiDB-lite"/>
    </source>
</evidence>
<protein>
    <submittedName>
        <fullName evidence="2">Uncharacterized protein</fullName>
    </submittedName>
</protein>
<proteinExistence type="predicted"/>
<comment type="caution">
    <text evidence="2">The sequence shown here is derived from an EMBL/GenBank/DDBJ whole genome shotgun (WGS) entry which is preliminary data.</text>
</comment>
<gene>
    <name evidence="2" type="ORF">ZIOFF_033877</name>
</gene>
<accession>A0A8J5GR38</accession>
<dbReference type="PANTHER" id="PTHR34539">
    <property type="entry name" value="T6J4.11 PROTEIN"/>
    <property type="match status" value="1"/>
</dbReference>
<evidence type="ECO:0000313" key="3">
    <source>
        <dbReference type="Proteomes" id="UP000734854"/>
    </source>
</evidence>
<evidence type="ECO:0000313" key="2">
    <source>
        <dbReference type="EMBL" id="KAG6508503.1"/>
    </source>
</evidence>
<dbReference type="AlphaFoldDB" id="A0A8J5GR38"/>
<sequence>MEGSTAGDRKRRREDFEEAGSPEISSPEAKRLLVDILDDDAEAGERDLASIMKTLEEEIALPCSPLPLASADRAELEFLFEASDDELGLPPPSEVLGEAEVAGDGRFQGSELLHIWGIDDDGLGGYEGFECAVPPEEKAVEGAVFDEGLFEYFDVAFCGSSDLTDLSWRSETLPAV</sequence>
<dbReference type="Proteomes" id="UP000734854">
    <property type="component" value="Unassembled WGS sequence"/>
</dbReference>
<name>A0A8J5GR38_ZINOF</name>
<dbReference type="PANTHER" id="PTHR34539:SF19">
    <property type="entry name" value="T6J4.11 PROTEIN"/>
    <property type="match status" value="1"/>
</dbReference>
<keyword evidence="3" id="KW-1185">Reference proteome</keyword>